<dbReference type="PANTHER" id="PTHR37984:SF5">
    <property type="entry name" value="PROTEIN NYNRIN-LIKE"/>
    <property type="match status" value="1"/>
</dbReference>
<sequence>MRFLLYSKKLSWVVFITENTIEGDSVEFEGLSHCEQSFRKIINQFKQIPSLGMPNLDEPLLITRDASDVAIGAVLSQEYSFSIHHINGINNLIADSVSRSLCAICLSTDLDLKTEQSNKQSIGKIGNSVFYSNEVVKEYSPYYRTICADDLSILFMEAPCNILENSNKLNFSIKLLANRPKSKLFATWQNDFVGPLPTTDKGNHYILVIMDDFSIWVEAVPMHDQSAKSAVEAVISCIVSRFGILEAVHIE</sequence>
<dbReference type="SUPFAM" id="SSF53098">
    <property type="entry name" value="Ribonuclease H-like"/>
    <property type="match status" value="1"/>
</dbReference>
<name>A0A0C2J0C9_THEKT</name>
<organism evidence="3 4">
    <name type="scientific">Thelohanellus kitauei</name>
    <name type="common">Myxosporean</name>
    <dbReference type="NCBI Taxonomy" id="669202"/>
    <lineage>
        <taxon>Eukaryota</taxon>
        <taxon>Metazoa</taxon>
        <taxon>Cnidaria</taxon>
        <taxon>Myxozoa</taxon>
        <taxon>Myxosporea</taxon>
        <taxon>Bivalvulida</taxon>
        <taxon>Platysporina</taxon>
        <taxon>Myxobolidae</taxon>
        <taxon>Thelohanellus</taxon>
    </lineage>
</organism>
<evidence type="ECO:0000313" key="4">
    <source>
        <dbReference type="Proteomes" id="UP000031668"/>
    </source>
</evidence>
<feature type="domain" description="Integrase catalytic" evidence="2">
    <location>
        <begin position="176"/>
        <end position="251"/>
    </location>
</feature>
<dbReference type="SUPFAM" id="SSF56672">
    <property type="entry name" value="DNA/RNA polymerases"/>
    <property type="match status" value="1"/>
</dbReference>
<dbReference type="Proteomes" id="UP000031668">
    <property type="component" value="Unassembled WGS sequence"/>
</dbReference>
<dbReference type="EMBL" id="JWZT01001824">
    <property type="protein sequence ID" value="KII71249.1"/>
    <property type="molecule type" value="Genomic_DNA"/>
</dbReference>
<dbReference type="InterPro" id="IPR050951">
    <property type="entry name" value="Retrovirus_Pol_polyprotein"/>
</dbReference>
<evidence type="ECO:0000256" key="1">
    <source>
        <dbReference type="ARBA" id="ARBA00023268"/>
    </source>
</evidence>
<dbReference type="GO" id="GO:0003676">
    <property type="term" value="F:nucleic acid binding"/>
    <property type="evidence" value="ECO:0007669"/>
    <property type="project" value="InterPro"/>
</dbReference>
<dbReference type="Gene3D" id="3.30.420.10">
    <property type="entry name" value="Ribonuclease H-like superfamily/Ribonuclease H"/>
    <property type="match status" value="1"/>
</dbReference>
<evidence type="ECO:0000313" key="3">
    <source>
        <dbReference type="EMBL" id="KII71249.1"/>
    </source>
</evidence>
<dbReference type="Pfam" id="PF17919">
    <property type="entry name" value="RT_RNaseH_2"/>
    <property type="match status" value="1"/>
</dbReference>
<dbReference type="InterPro" id="IPR012337">
    <property type="entry name" value="RNaseH-like_sf"/>
</dbReference>
<dbReference type="OrthoDB" id="427924at2759"/>
<reference evidence="3 4" key="1">
    <citation type="journal article" date="2014" name="Genome Biol. Evol.">
        <title>The genome of the myxosporean Thelohanellus kitauei shows adaptations to nutrient acquisition within its fish host.</title>
        <authorList>
            <person name="Yang Y."/>
            <person name="Xiong J."/>
            <person name="Zhou Z."/>
            <person name="Huo F."/>
            <person name="Miao W."/>
            <person name="Ran C."/>
            <person name="Liu Y."/>
            <person name="Zhang J."/>
            <person name="Feng J."/>
            <person name="Wang M."/>
            <person name="Wang M."/>
            <person name="Wang L."/>
            <person name="Yao B."/>
        </authorList>
    </citation>
    <scope>NUCLEOTIDE SEQUENCE [LARGE SCALE GENOMIC DNA]</scope>
    <source>
        <strain evidence="3">Wuqing</strain>
    </source>
</reference>
<protein>
    <recommendedName>
        <fullName evidence="2">Integrase catalytic domain-containing protein</fullName>
    </recommendedName>
</protein>
<comment type="caution">
    <text evidence="3">The sequence shown here is derived from an EMBL/GenBank/DDBJ whole genome shotgun (WGS) entry which is preliminary data.</text>
</comment>
<dbReference type="AlphaFoldDB" id="A0A0C2J0C9"/>
<dbReference type="GO" id="GO:0015074">
    <property type="term" value="P:DNA integration"/>
    <property type="evidence" value="ECO:0007669"/>
    <property type="project" value="InterPro"/>
</dbReference>
<accession>A0A0C2J0C9</accession>
<dbReference type="InterPro" id="IPR001584">
    <property type="entry name" value="Integrase_cat-core"/>
</dbReference>
<keyword evidence="1" id="KW-0511">Multifunctional enzyme</keyword>
<dbReference type="PROSITE" id="PS50994">
    <property type="entry name" value="INTEGRASE"/>
    <property type="match status" value="1"/>
</dbReference>
<dbReference type="InterPro" id="IPR036397">
    <property type="entry name" value="RNaseH_sf"/>
</dbReference>
<evidence type="ECO:0000259" key="2">
    <source>
        <dbReference type="PROSITE" id="PS50994"/>
    </source>
</evidence>
<dbReference type="GO" id="GO:0003824">
    <property type="term" value="F:catalytic activity"/>
    <property type="evidence" value="ECO:0007669"/>
    <property type="project" value="UniProtKB-KW"/>
</dbReference>
<dbReference type="PANTHER" id="PTHR37984">
    <property type="entry name" value="PROTEIN CBG26694"/>
    <property type="match status" value="1"/>
</dbReference>
<gene>
    <name evidence="3" type="ORF">RF11_10366</name>
</gene>
<keyword evidence="4" id="KW-1185">Reference proteome</keyword>
<dbReference type="InterPro" id="IPR043502">
    <property type="entry name" value="DNA/RNA_pol_sf"/>
</dbReference>
<dbReference type="InterPro" id="IPR041577">
    <property type="entry name" value="RT_RNaseH_2"/>
</dbReference>
<proteinExistence type="predicted"/>